<dbReference type="OrthoDB" id="8479673at2"/>
<protein>
    <recommendedName>
        <fullName evidence="1">Phospholipase D-like domain-containing protein</fullName>
    </recommendedName>
</protein>
<evidence type="ECO:0000313" key="3">
    <source>
        <dbReference type="Proteomes" id="UP000035722"/>
    </source>
</evidence>
<name>A0A024H2N7_9MICC</name>
<accession>A0A024H2N7</accession>
<gene>
    <name evidence="2" type="ORF">ARTSIC4J27_2117</name>
</gene>
<dbReference type="Pfam" id="PF13091">
    <property type="entry name" value="PLDc_2"/>
    <property type="match status" value="1"/>
</dbReference>
<dbReference type="EMBL" id="CAQI01000042">
    <property type="protein sequence ID" value="CCQ46157.1"/>
    <property type="molecule type" value="Genomic_DNA"/>
</dbReference>
<comment type="caution">
    <text evidence="2">The sequence shown here is derived from an EMBL/GenBank/DDBJ whole genome shotgun (WGS) entry which is preliminary data.</text>
</comment>
<dbReference type="RefSeq" id="WP_161799566.1">
    <property type="nucleotide sequence ID" value="NZ_CAQI01000042.1"/>
</dbReference>
<keyword evidence="3" id="KW-1185">Reference proteome</keyword>
<dbReference type="AlphaFoldDB" id="A0A024H2N7"/>
<dbReference type="Proteomes" id="UP000035722">
    <property type="component" value="Unassembled WGS sequence"/>
</dbReference>
<sequence>MKEPLVDFIRGSEAVVGCVAWLTDLEVLDEIAKIDGALVVQKEDFLRPDLGTNGDDWKGRLRQRYDSIDNPWMRWWFPEPLRSMSTLRLSGIEGVRCVGNHNSERKAASPRMHHKFLVRLRQTAVPGDVVGGLEMADSITLEAESVWTGSFNFTRNAGFSFENAVVIHDAAIAHSYFEEFSRVASLSEPLDWTSRWVEPEWRLGT</sequence>
<dbReference type="SUPFAM" id="SSF56024">
    <property type="entry name" value="Phospholipase D/nuclease"/>
    <property type="match status" value="1"/>
</dbReference>
<dbReference type="Gene3D" id="3.30.870.10">
    <property type="entry name" value="Endonuclease Chain A"/>
    <property type="match status" value="1"/>
</dbReference>
<dbReference type="InterPro" id="IPR025202">
    <property type="entry name" value="PLD-like_dom"/>
</dbReference>
<organism evidence="2 3">
    <name type="scientific">Pseudarthrobacter siccitolerans</name>
    <dbReference type="NCBI Taxonomy" id="861266"/>
    <lineage>
        <taxon>Bacteria</taxon>
        <taxon>Bacillati</taxon>
        <taxon>Actinomycetota</taxon>
        <taxon>Actinomycetes</taxon>
        <taxon>Micrococcales</taxon>
        <taxon>Micrococcaceae</taxon>
        <taxon>Pseudarthrobacter</taxon>
    </lineage>
</organism>
<proteinExistence type="predicted"/>
<evidence type="ECO:0000259" key="1">
    <source>
        <dbReference type="Pfam" id="PF13091"/>
    </source>
</evidence>
<reference evidence="3" key="1">
    <citation type="journal article" date="2014" name="Genome Announc.">
        <title>Genome Sequence of Arthrobacter siccitolerans 4J27, a Xeroprotectant-Producing Desiccation-Tolerant Microorganism.</title>
        <authorList>
            <person name="Manzanera M."/>
            <person name="Santa-Cruz-Calvo L."/>
            <person name="Vilchez J.I."/>
            <person name="Garcia-Fontana C."/>
            <person name="Silva-Castro G.A."/>
            <person name="Calvo C."/>
            <person name="Gonzalez-Lopez J."/>
        </authorList>
    </citation>
    <scope>NUCLEOTIDE SEQUENCE [LARGE SCALE GENOMIC DNA]</scope>
    <source>
        <strain evidence="3">4J27</strain>
    </source>
</reference>
<evidence type="ECO:0000313" key="2">
    <source>
        <dbReference type="EMBL" id="CCQ46157.1"/>
    </source>
</evidence>
<feature type="domain" description="Phospholipase D-like" evidence="1">
    <location>
        <begin position="108"/>
        <end position="182"/>
    </location>
</feature>